<dbReference type="Proteomes" id="UP000242188">
    <property type="component" value="Unassembled WGS sequence"/>
</dbReference>
<feature type="repeat" description="ANK" evidence="3">
    <location>
        <begin position="420"/>
        <end position="447"/>
    </location>
</feature>
<dbReference type="InterPro" id="IPR002110">
    <property type="entry name" value="Ankyrin_rpt"/>
</dbReference>
<feature type="repeat" description="ANK" evidence="3">
    <location>
        <begin position="647"/>
        <end position="679"/>
    </location>
</feature>
<feature type="repeat" description="ANK" evidence="3">
    <location>
        <begin position="680"/>
        <end position="712"/>
    </location>
</feature>
<evidence type="ECO:0000313" key="5">
    <source>
        <dbReference type="EMBL" id="OWF41182.1"/>
    </source>
</evidence>
<feature type="compositionally biased region" description="Acidic residues" evidence="4">
    <location>
        <begin position="260"/>
        <end position="271"/>
    </location>
</feature>
<dbReference type="PROSITE" id="PS50297">
    <property type="entry name" value="ANK_REP_REGION"/>
    <property type="match status" value="6"/>
</dbReference>
<evidence type="ECO:0000256" key="2">
    <source>
        <dbReference type="ARBA" id="ARBA00023043"/>
    </source>
</evidence>
<dbReference type="EMBL" id="NEDP02005416">
    <property type="protein sequence ID" value="OWF41182.1"/>
    <property type="molecule type" value="Genomic_DNA"/>
</dbReference>
<evidence type="ECO:0000256" key="4">
    <source>
        <dbReference type="SAM" id="MobiDB-lite"/>
    </source>
</evidence>
<protein>
    <submittedName>
        <fullName evidence="5">Serine/threonine-protein phosphatase 6 regulatory ankyrin repeat subunit B</fullName>
    </submittedName>
</protein>
<dbReference type="PANTHER" id="PTHR24178">
    <property type="entry name" value="MOLTING PROTEIN MLT-4"/>
    <property type="match status" value="1"/>
</dbReference>
<reference evidence="5 6" key="1">
    <citation type="journal article" date="2017" name="Nat. Ecol. Evol.">
        <title>Scallop genome provides insights into evolution of bilaterian karyotype and development.</title>
        <authorList>
            <person name="Wang S."/>
            <person name="Zhang J."/>
            <person name="Jiao W."/>
            <person name="Li J."/>
            <person name="Xun X."/>
            <person name="Sun Y."/>
            <person name="Guo X."/>
            <person name="Huan P."/>
            <person name="Dong B."/>
            <person name="Zhang L."/>
            <person name="Hu X."/>
            <person name="Sun X."/>
            <person name="Wang J."/>
            <person name="Zhao C."/>
            <person name="Wang Y."/>
            <person name="Wang D."/>
            <person name="Huang X."/>
            <person name="Wang R."/>
            <person name="Lv J."/>
            <person name="Li Y."/>
            <person name="Zhang Z."/>
            <person name="Liu B."/>
            <person name="Lu W."/>
            <person name="Hui Y."/>
            <person name="Liang J."/>
            <person name="Zhou Z."/>
            <person name="Hou R."/>
            <person name="Li X."/>
            <person name="Liu Y."/>
            <person name="Li H."/>
            <person name="Ning X."/>
            <person name="Lin Y."/>
            <person name="Zhao L."/>
            <person name="Xing Q."/>
            <person name="Dou J."/>
            <person name="Li Y."/>
            <person name="Mao J."/>
            <person name="Guo H."/>
            <person name="Dou H."/>
            <person name="Li T."/>
            <person name="Mu C."/>
            <person name="Jiang W."/>
            <person name="Fu Q."/>
            <person name="Fu X."/>
            <person name="Miao Y."/>
            <person name="Liu J."/>
            <person name="Yu Q."/>
            <person name="Li R."/>
            <person name="Liao H."/>
            <person name="Li X."/>
            <person name="Kong Y."/>
            <person name="Jiang Z."/>
            <person name="Chourrout D."/>
            <person name="Li R."/>
            <person name="Bao Z."/>
        </authorList>
    </citation>
    <scope>NUCLEOTIDE SEQUENCE [LARGE SCALE GENOMIC DNA]</scope>
    <source>
        <strain evidence="5 6">PY_sf001</strain>
    </source>
</reference>
<keyword evidence="6" id="KW-1185">Reference proteome</keyword>
<keyword evidence="1" id="KW-0677">Repeat</keyword>
<keyword evidence="2 3" id="KW-0040">ANK repeat</keyword>
<comment type="caution">
    <text evidence="5">The sequence shown here is derived from an EMBL/GenBank/DDBJ whole genome shotgun (WGS) entry which is preliminary data.</text>
</comment>
<dbReference type="Pfam" id="PF00023">
    <property type="entry name" value="Ank"/>
    <property type="match status" value="1"/>
</dbReference>
<dbReference type="Gene3D" id="1.25.40.20">
    <property type="entry name" value="Ankyrin repeat-containing domain"/>
    <property type="match status" value="3"/>
</dbReference>
<name>A0A210PXJ3_MIZYE</name>
<dbReference type="SUPFAM" id="SSF48403">
    <property type="entry name" value="Ankyrin repeat"/>
    <property type="match status" value="1"/>
</dbReference>
<accession>A0A210PXJ3</accession>
<dbReference type="OrthoDB" id="6131623at2759"/>
<dbReference type="Pfam" id="PF13637">
    <property type="entry name" value="Ank_4"/>
    <property type="match status" value="1"/>
</dbReference>
<feature type="region of interest" description="Disordered" evidence="4">
    <location>
        <begin position="960"/>
        <end position="995"/>
    </location>
</feature>
<dbReference type="Pfam" id="PF12796">
    <property type="entry name" value="Ank_2"/>
    <property type="match status" value="2"/>
</dbReference>
<proteinExistence type="predicted"/>
<dbReference type="SMART" id="SM00248">
    <property type="entry name" value="ANK"/>
    <property type="match status" value="10"/>
</dbReference>
<evidence type="ECO:0000313" key="6">
    <source>
        <dbReference type="Proteomes" id="UP000242188"/>
    </source>
</evidence>
<gene>
    <name evidence="5" type="ORF">KP79_PYT09826</name>
</gene>
<feature type="compositionally biased region" description="Basic and acidic residues" evidence="4">
    <location>
        <begin position="124"/>
        <end position="164"/>
    </location>
</feature>
<feature type="repeat" description="ANK" evidence="3">
    <location>
        <begin position="482"/>
        <end position="514"/>
    </location>
</feature>
<feature type="repeat" description="ANK" evidence="3">
    <location>
        <begin position="548"/>
        <end position="580"/>
    </location>
</feature>
<feature type="repeat" description="ANK" evidence="3">
    <location>
        <begin position="581"/>
        <end position="613"/>
    </location>
</feature>
<dbReference type="AlphaFoldDB" id="A0A210PXJ3"/>
<dbReference type="PROSITE" id="PS50088">
    <property type="entry name" value="ANK_REPEAT"/>
    <property type="match status" value="7"/>
</dbReference>
<evidence type="ECO:0000256" key="3">
    <source>
        <dbReference type="PROSITE-ProRule" id="PRU00023"/>
    </source>
</evidence>
<feature type="region of interest" description="Disordered" evidence="4">
    <location>
        <begin position="114"/>
        <end position="203"/>
    </location>
</feature>
<organism evidence="5 6">
    <name type="scientific">Mizuhopecten yessoensis</name>
    <name type="common">Japanese scallop</name>
    <name type="synonym">Patinopecten yessoensis</name>
    <dbReference type="NCBI Taxonomy" id="6573"/>
    <lineage>
        <taxon>Eukaryota</taxon>
        <taxon>Metazoa</taxon>
        <taxon>Spiralia</taxon>
        <taxon>Lophotrochozoa</taxon>
        <taxon>Mollusca</taxon>
        <taxon>Bivalvia</taxon>
        <taxon>Autobranchia</taxon>
        <taxon>Pteriomorphia</taxon>
        <taxon>Pectinida</taxon>
        <taxon>Pectinoidea</taxon>
        <taxon>Pectinidae</taxon>
        <taxon>Mizuhopecten</taxon>
    </lineage>
</organism>
<feature type="repeat" description="ANK" evidence="3">
    <location>
        <begin position="515"/>
        <end position="547"/>
    </location>
</feature>
<feature type="region of interest" description="Disordered" evidence="4">
    <location>
        <begin position="251"/>
        <end position="271"/>
    </location>
</feature>
<dbReference type="STRING" id="6573.A0A210PXJ3"/>
<sequence>MASTDDNIVQTPPDEAVEVLTNPGNEPAAEADIPVEGKTADMEELIRRCNQSIVDSQKALTKYDAVQEEIQGARSSVIGGISRLQRPSRRWRRARDDYADGQLYGTIIEATKRAEPIAHSTPNKPEREDNPVGRDKILMGEALTRGDRESSPRARVSTRDDREMSPLAKARAKLDREASPMAQSHAKQERESSPMARAIARNDRDPSPLIRAVLRKEREHSPMARTRIAREGYAAKKYIVPPIILSRGLASRLDHPSSSFEEETTGETEEDVMDAKLEQLEDDLTAAPDVPPRKANSSYAQIVMPESMPLQERLRRYRVAQFKDDEIGIPISIQEKLRYRMSLLGDDDVLMPSSLTLKERLRYRMSLLEDDLDDEVWERIASRVAQNNDSDIAVPISTMNGETLYYRVSATDAVVPRGLFHHAARNGDLAMVQTLVMDGVDVNDVDGEGMTGLHHAVSKSQVTVAKFLLSLKSIIVNMADMKGKSPLHYAVENGHTPVLVSLLAHGAFPNSTDNQKQTPLHKACRDGKHNIVDILLDHGASLFAFDDAMKAPLHYAVENNHPACVTTLLKKGAPVNNSDGDQRTPLHYAAQRGFFLIADILLSNGAMADALDKDMKTALFIAVQSDFISMTRTLISYNASVNTADIERLTPLHIASVNGNTDLVLLLLQHGGRVDAVDCANRTPISYAVDNNEIEVVQLLLQYDASVTIVDLQDMTPLHYSAEIGNEFLVHLLADHELKHSSSDTTYKRLLDVAFKYQNELLGSMTMNHALKGYSEIIQQDNQTEKNKREATEMMKSLLNMVCKHFSHYHGEKLVRVWPGYKELAADSPMIVVNVSNLPKVKPNVFMGLPIVYKLYGLVSDESIVLSYSKLEIEKLADPLEIMAIQRTINRNIARLKLDHSNLVKVSASAVRSLQNGSLLAKEACIVLYCKCKGVIPFGEKPFPKYIEDIPVDIRDGLGGDTEGSEHRIIASKHTREAMDRSRSSDDSSRKKLEF</sequence>
<evidence type="ECO:0000256" key="1">
    <source>
        <dbReference type="ARBA" id="ARBA00022737"/>
    </source>
</evidence>
<dbReference type="InterPro" id="IPR036770">
    <property type="entry name" value="Ankyrin_rpt-contain_sf"/>
</dbReference>